<accession>A0A1J4KSV3</accession>
<sequence>MNFKIPPPSTKNSLTKQQLSPESSNRELCVPIRQNDNIEMQVEKPNAVSKKPGLRKKKFHRHPNPAKIIQLNESSKSLDLNPDIISAIYLFFSGFTHSVAISSRKLNLSHVLQIAKELDIIDDNYINRIRSEANSSIYNFTHDGTNYNILDLNQYMENQLLNIEKTSSINLPSLDKLLLFYKNNYEKDFILAVKLLQAHMNINIFDIKNNTKSEANRILSDLLSDLSKLIEDMNSREISINRINFSQNVFSIILLIGLRELIEQIPIFINEYNDLLSFLKFMTNFNELMIKHLVNTLTKSLLFNSIYMYFPKKLNKEIFEFLSLLSNCTHKFYKIIISIKVQNKEKRVFLSTFEPCLVEAGSLNTQKLLVFGQNINLLHKFNFNPNKFFLVHDKEKNLLSKISECCEYKQPHPIFEKLFSILLNPDNNYFNFCHVWDSGIIKRNNVMMLSTDSIQISDNEPSGIVVLKFYPIFYNLLRKYCSIPTNIPFALLGSPGTGKSTMIAYIILRWYQMNDLFTEFNDLIQTIIIKPSYLSKKRKHCFFVHRKINGSLLFGIMDFGFGYVYDHNHIPASLVIHHHPNGDNTFVFNQILAIRPFSTLYIIDEYINRFRVQGSKSFILNSIGSKYSNIKALDNVIYSFLPSTNELRMIASLIKNSKVQELFHEKRCLIGPSIHYCLRSTLLNIRLFIKGVISTIKPDVFNSILMSSFYHLKKEINYIRDLIIYVSSHIPKGSDIYTYFYCPYEKWDTFSVYDTKIGSSTLTQYLKDNYFKIKENKKQIFFNIMSEESHLQKLKAAFFHLDLNSLKESHPLTFQTRQLTYSTKKSNIQSEESKTITHFTFNADSSEVEIVHNPELLFTSTNQVVYYLPPTVSEPGIDAAYKGIIDKKMTLVLLQFTVSNHHSFHMGVFEYYKNKIAGYKPKIKLEFWVVTPHLNQNFAFNKLKGYCSDPNDIQKKTIGIYEPLEMDKSELTSIFCQYTKDFAFRHVSKIKHVTE</sequence>
<dbReference type="RefSeq" id="XP_068367475.1">
    <property type="nucleotide sequence ID" value="XM_068514624.1"/>
</dbReference>
<dbReference type="Proteomes" id="UP000179807">
    <property type="component" value="Unassembled WGS sequence"/>
</dbReference>
<organism evidence="2 3">
    <name type="scientific">Tritrichomonas foetus</name>
    <dbReference type="NCBI Taxonomy" id="1144522"/>
    <lineage>
        <taxon>Eukaryota</taxon>
        <taxon>Metamonada</taxon>
        <taxon>Parabasalia</taxon>
        <taxon>Tritrichomonadida</taxon>
        <taxon>Tritrichomonadidae</taxon>
        <taxon>Tritrichomonas</taxon>
    </lineage>
</organism>
<comment type="caution">
    <text evidence="2">The sequence shown here is derived from an EMBL/GenBank/DDBJ whole genome shotgun (WGS) entry which is preliminary data.</text>
</comment>
<reference evidence="2" key="1">
    <citation type="submission" date="2016-10" db="EMBL/GenBank/DDBJ databases">
        <authorList>
            <person name="Benchimol M."/>
            <person name="Almeida L.G."/>
            <person name="Vasconcelos A.T."/>
            <person name="Perreira-Neves A."/>
            <person name="Rosa I.A."/>
            <person name="Tasca T."/>
            <person name="Bogo M.R."/>
            <person name="de Souza W."/>
        </authorList>
    </citation>
    <scope>NUCLEOTIDE SEQUENCE [LARGE SCALE GENOMIC DNA]</scope>
    <source>
        <strain evidence="2">K</strain>
    </source>
</reference>
<evidence type="ECO:0000313" key="2">
    <source>
        <dbReference type="EMBL" id="OHT14339.1"/>
    </source>
</evidence>
<proteinExistence type="predicted"/>
<dbReference type="AlphaFoldDB" id="A0A1J4KSV3"/>
<keyword evidence="3" id="KW-1185">Reference proteome</keyword>
<protein>
    <submittedName>
        <fullName evidence="2">Uncharacterized protein</fullName>
    </submittedName>
</protein>
<feature type="region of interest" description="Disordered" evidence="1">
    <location>
        <begin position="1"/>
        <end position="25"/>
    </location>
</feature>
<dbReference type="VEuPathDB" id="TrichDB:TRFO_43091"/>
<dbReference type="EMBL" id="MLAK01000388">
    <property type="protein sequence ID" value="OHT14339.1"/>
    <property type="molecule type" value="Genomic_DNA"/>
</dbReference>
<dbReference type="GeneID" id="94849328"/>
<feature type="compositionally biased region" description="Polar residues" evidence="1">
    <location>
        <begin position="10"/>
        <end position="23"/>
    </location>
</feature>
<gene>
    <name evidence="2" type="ORF">TRFO_43091</name>
</gene>
<evidence type="ECO:0000256" key="1">
    <source>
        <dbReference type="SAM" id="MobiDB-lite"/>
    </source>
</evidence>
<evidence type="ECO:0000313" key="3">
    <source>
        <dbReference type="Proteomes" id="UP000179807"/>
    </source>
</evidence>
<name>A0A1J4KSV3_9EUKA</name>